<gene>
    <name evidence="2" type="ORF">COV49_02980</name>
</gene>
<dbReference type="Pfam" id="PF14280">
    <property type="entry name" value="DUF4365"/>
    <property type="match status" value="1"/>
</dbReference>
<proteinExistence type="predicted"/>
<dbReference type="AlphaFoldDB" id="A0A2M6K8N0"/>
<protein>
    <recommendedName>
        <fullName evidence="1">DUF4365 domain-containing protein</fullName>
    </recommendedName>
</protein>
<organism evidence="2 3">
    <name type="scientific">Candidatus Falkowbacteria bacterium CG11_big_fil_rev_8_21_14_0_20_39_10</name>
    <dbReference type="NCBI Taxonomy" id="1974570"/>
    <lineage>
        <taxon>Bacteria</taxon>
        <taxon>Candidatus Falkowiibacteriota</taxon>
    </lineage>
</organism>
<evidence type="ECO:0000313" key="2">
    <source>
        <dbReference type="EMBL" id="PIR13207.1"/>
    </source>
</evidence>
<name>A0A2M6K8N0_9BACT</name>
<reference evidence="2 3" key="1">
    <citation type="submission" date="2017-09" db="EMBL/GenBank/DDBJ databases">
        <title>Depth-based differentiation of microbial function through sediment-hosted aquifers and enrichment of novel symbionts in the deep terrestrial subsurface.</title>
        <authorList>
            <person name="Probst A.J."/>
            <person name="Ladd B."/>
            <person name="Jarett J.K."/>
            <person name="Geller-Mcgrath D.E."/>
            <person name="Sieber C.M."/>
            <person name="Emerson J.B."/>
            <person name="Anantharaman K."/>
            <person name="Thomas B.C."/>
            <person name="Malmstrom R."/>
            <person name="Stieglmeier M."/>
            <person name="Klingl A."/>
            <person name="Woyke T."/>
            <person name="Ryan C.M."/>
            <person name="Banfield J.F."/>
        </authorList>
    </citation>
    <scope>NUCLEOTIDE SEQUENCE [LARGE SCALE GENOMIC DNA]</scope>
    <source>
        <strain evidence="2">CG11_big_fil_rev_8_21_14_0_20_39_10</strain>
    </source>
</reference>
<evidence type="ECO:0000313" key="3">
    <source>
        <dbReference type="Proteomes" id="UP000230869"/>
    </source>
</evidence>
<dbReference type="Proteomes" id="UP000230869">
    <property type="component" value="Unassembled WGS sequence"/>
</dbReference>
<accession>A0A2M6K8N0</accession>
<feature type="domain" description="DUF4365" evidence="1">
    <location>
        <begin position="17"/>
        <end position="138"/>
    </location>
</feature>
<evidence type="ECO:0000259" key="1">
    <source>
        <dbReference type="Pfam" id="PF14280"/>
    </source>
</evidence>
<sequence length="260" mass="29742">MKKQPKVLETLRIGNRGEAFLEFIISKHCLMNKIVGYRDVGVDYICEWLNGDTPTRILFGIQVKTTERKDVTVTNKGINRRLNELPKVEISPSPFDIEGKTIEYWSGLSIPLYLFLVIKESDEEIFNTYYTRLTPVLHKKDGNIVGKINEIKKGLFYQANKNSEFSAIVPKPNKDGGFVRDLFIDSIRCSYQSGSVMYRDPGESGINWPKDKIYPDVLGEEKADYITKVKKGLILLEKNGLIKVDPDFEAKIDKLKKSVR</sequence>
<dbReference type="InterPro" id="IPR025375">
    <property type="entry name" value="DUF4365"/>
</dbReference>
<comment type="caution">
    <text evidence="2">The sequence shown here is derived from an EMBL/GenBank/DDBJ whole genome shotgun (WGS) entry which is preliminary data.</text>
</comment>
<dbReference type="EMBL" id="PCWW01000051">
    <property type="protein sequence ID" value="PIR13207.1"/>
    <property type="molecule type" value="Genomic_DNA"/>
</dbReference>